<evidence type="ECO:0000256" key="1">
    <source>
        <dbReference type="ARBA" id="ARBA00000382"/>
    </source>
</evidence>
<evidence type="ECO:0000313" key="13">
    <source>
        <dbReference type="Proteomes" id="UP000800041"/>
    </source>
</evidence>
<evidence type="ECO:0000256" key="7">
    <source>
        <dbReference type="ARBA" id="ARBA00023316"/>
    </source>
</evidence>
<feature type="compositionally biased region" description="Low complexity" evidence="8">
    <location>
        <begin position="211"/>
        <end position="220"/>
    </location>
</feature>
<dbReference type="GO" id="GO:0009277">
    <property type="term" value="C:fungal-type cell wall"/>
    <property type="evidence" value="ECO:0007669"/>
    <property type="project" value="TreeGrafter"/>
</dbReference>
<dbReference type="PANTHER" id="PTHR31737">
    <property type="entry name" value="PROTEIN TOS1"/>
    <property type="match status" value="1"/>
</dbReference>
<keyword evidence="5" id="KW-0378">Hydrolase</keyword>
<feature type="signal peptide" evidence="9">
    <location>
        <begin position="1"/>
        <end position="20"/>
    </location>
</feature>
<dbReference type="GO" id="GO:0071555">
    <property type="term" value="P:cell wall organization"/>
    <property type="evidence" value="ECO:0007669"/>
    <property type="project" value="UniProtKB-KW"/>
</dbReference>
<dbReference type="PANTHER" id="PTHR31737:SF2">
    <property type="entry name" value="PROTEIN TOS1"/>
    <property type="match status" value="1"/>
</dbReference>
<feature type="chain" id="PRO_5026334259" description="glucan endo-1,3-beta-D-glucosidase" evidence="9">
    <location>
        <begin position="21"/>
        <end position="462"/>
    </location>
</feature>
<gene>
    <name evidence="12" type="ORF">K402DRAFT_416249</name>
</gene>
<dbReference type="Proteomes" id="UP000800041">
    <property type="component" value="Unassembled WGS sequence"/>
</dbReference>
<comment type="catalytic activity">
    <reaction evidence="1">
        <text>Hydrolysis of (1-&gt;3)-beta-D-glucosidic linkages in (1-&gt;3)-beta-D-glucans.</text>
        <dbReference type="EC" id="3.2.1.39"/>
    </reaction>
</comment>
<dbReference type="AlphaFoldDB" id="A0A6G1HHE8"/>
<evidence type="ECO:0000256" key="8">
    <source>
        <dbReference type="SAM" id="MobiDB-lite"/>
    </source>
</evidence>
<dbReference type="InterPro" id="IPR018807">
    <property type="entry name" value="YJL171C/Tos1_N"/>
</dbReference>
<feature type="region of interest" description="Disordered" evidence="8">
    <location>
        <begin position="170"/>
        <end position="220"/>
    </location>
</feature>
<dbReference type="InterPro" id="IPR018805">
    <property type="entry name" value="YJL171C/Tos1_C"/>
</dbReference>
<feature type="compositionally biased region" description="Low complexity" evidence="8">
    <location>
        <begin position="177"/>
        <end position="191"/>
    </location>
</feature>
<organism evidence="12 13">
    <name type="scientific">Aulographum hederae CBS 113979</name>
    <dbReference type="NCBI Taxonomy" id="1176131"/>
    <lineage>
        <taxon>Eukaryota</taxon>
        <taxon>Fungi</taxon>
        <taxon>Dikarya</taxon>
        <taxon>Ascomycota</taxon>
        <taxon>Pezizomycotina</taxon>
        <taxon>Dothideomycetes</taxon>
        <taxon>Pleosporomycetidae</taxon>
        <taxon>Aulographales</taxon>
        <taxon>Aulographaceae</taxon>
    </lineage>
</organism>
<evidence type="ECO:0000256" key="4">
    <source>
        <dbReference type="ARBA" id="ARBA00022729"/>
    </source>
</evidence>
<keyword evidence="6" id="KW-0326">Glycosidase</keyword>
<reference evidence="12" key="1">
    <citation type="journal article" date="2020" name="Stud. Mycol.">
        <title>101 Dothideomycetes genomes: a test case for predicting lifestyles and emergence of pathogens.</title>
        <authorList>
            <person name="Haridas S."/>
            <person name="Albert R."/>
            <person name="Binder M."/>
            <person name="Bloem J."/>
            <person name="Labutti K."/>
            <person name="Salamov A."/>
            <person name="Andreopoulos B."/>
            <person name="Baker S."/>
            <person name="Barry K."/>
            <person name="Bills G."/>
            <person name="Bluhm B."/>
            <person name="Cannon C."/>
            <person name="Castanera R."/>
            <person name="Culley D."/>
            <person name="Daum C."/>
            <person name="Ezra D."/>
            <person name="Gonzalez J."/>
            <person name="Henrissat B."/>
            <person name="Kuo A."/>
            <person name="Liang C."/>
            <person name="Lipzen A."/>
            <person name="Lutzoni F."/>
            <person name="Magnuson J."/>
            <person name="Mondo S."/>
            <person name="Nolan M."/>
            <person name="Ohm R."/>
            <person name="Pangilinan J."/>
            <person name="Park H.-J."/>
            <person name="Ramirez L."/>
            <person name="Alfaro M."/>
            <person name="Sun H."/>
            <person name="Tritt A."/>
            <person name="Yoshinaga Y."/>
            <person name="Zwiers L.-H."/>
            <person name="Turgeon B."/>
            <person name="Goodwin S."/>
            <person name="Spatafora J."/>
            <person name="Crous P."/>
            <person name="Grigoriev I."/>
        </authorList>
    </citation>
    <scope>NUCLEOTIDE SEQUENCE</scope>
    <source>
        <strain evidence="12">CBS 113979</strain>
    </source>
</reference>
<evidence type="ECO:0000256" key="5">
    <source>
        <dbReference type="ARBA" id="ARBA00022801"/>
    </source>
</evidence>
<evidence type="ECO:0000256" key="9">
    <source>
        <dbReference type="SAM" id="SignalP"/>
    </source>
</evidence>
<evidence type="ECO:0000259" key="10">
    <source>
        <dbReference type="Pfam" id="PF10287"/>
    </source>
</evidence>
<dbReference type="EMBL" id="ML977137">
    <property type="protein sequence ID" value="KAF1992603.1"/>
    <property type="molecule type" value="Genomic_DNA"/>
</dbReference>
<sequence>MRSFIASLAVVALLGHNAVADNCATGAFNEKGNWYCQAVKKISYSGFEGQGHYNEITGMDKATGTCSSKPRYYSGSLSPLDEEVSVHFRGPLKLKQFAAYSVPATSSKSKRDIHQRRHVHGHQRHHAHKRNEDIEFQERAEAAMRRAEEKRAVGDMVTATINGQVVSWANTYDGHNEGQPAGQPAEQPAAQSTGSHVEAPSSGFIGAKPNSSPAQFAPAPAASGDWSRIGYFNSDSKTAEGVTFLNNKGGQGSGVWDTTFGNSLAYASQDSLSGSANPVTFGGDLNTGLAELVIMTDKKCNNDCGYTREGTVAYHGFDGPSKAFFFEFQMPHEGQTGWNLDMPAMWLLNAQIPRVAQYPPTPGCSCWTSGCGEFDIVEVLDSGNKKCKSTLHSNLKGGDSDYIDRPVDSFMKLAVVMTGAEIHIEVLDSSFDFGKTMSGDAINKILGRNDKLTVSNFKLVAS</sequence>
<keyword evidence="4 9" id="KW-0732">Signal</keyword>
<evidence type="ECO:0000313" key="12">
    <source>
        <dbReference type="EMBL" id="KAF1992603.1"/>
    </source>
</evidence>
<feature type="domain" description="Cell wall protein YJL171C/Tos1 N-terminal" evidence="11">
    <location>
        <begin position="41"/>
        <end position="101"/>
    </location>
</feature>
<comment type="similarity">
    <text evidence="2">Belongs to the PGA52 family.</text>
</comment>
<accession>A0A6G1HHE8</accession>
<dbReference type="OrthoDB" id="118256at2759"/>
<dbReference type="GO" id="GO:0042973">
    <property type="term" value="F:glucan endo-1,3-beta-D-glucosidase activity"/>
    <property type="evidence" value="ECO:0007669"/>
    <property type="project" value="UniProtKB-EC"/>
</dbReference>
<evidence type="ECO:0000259" key="11">
    <source>
        <dbReference type="Pfam" id="PF10290"/>
    </source>
</evidence>
<proteinExistence type="inferred from homology"/>
<name>A0A6G1HHE8_9PEZI</name>
<dbReference type="Pfam" id="PF10290">
    <property type="entry name" value="YJL171C_Tos1_N"/>
    <property type="match status" value="1"/>
</dbReference>
<protein>
    <recommendedName>
        <fullName evidence="3">glucan endo-1,3-beta-D-glucosidase</fullName>
        <ecNumber evidence="3">3.2.1.39</ecNumber>
    </recommendedName>
</protein>
<dbReference type="Pfam" id="PF10287">
    <property type="entry name" value="YJL171C_Tos1_C"/>
    <property type="match status" value="1"/>
</dbReference>
<dbReference type="EC" id="3.2.1.39" evidence="3"/>
<feature type="domain" description="Cell wall protein YJL171C/Tos1 C-terminal" evidence="10">
    <location>
        <begin position="224"/>
        <end position="444"/>
    </location>
</feature>
<evidence type="ECO:0000256" key="6">
    <source>
        <dbReference type="ARBA" id="ARBA00023295"/>
    </source>
</evidence>
<evidence type="ECO:0000256" key="3">
    <source>
        <dbReference type="ARBA" id="ARBA00012780"/>
    </source>
</evidence>
<keyword evidence="7" id="KW-0961">Cell wall biogenesis/degradation</keyword>
<keyword evidence="13" id="KW-1185">Reference proteome</keyword>
<evidence type="ECO:0000256" key="2">
    <source>
        <dbReference type="ARBA" id="ARBA00006055"/>
    </source>
</evidence>